<evidence type="ECO:0000313" key="2">
    <source>
        <dbReference type="Proteomes" id="UP000655588"/>
    </source>
</evidence>
<proteinExistence type="predicted"/>
<name>A0A833RZV4_9HYME</name>
<keyword evidence="2" id="KW-1185">Reference proteome</keyword>
<comment type="caution">
    <text evidence="1">The sequence shown here is derived from an EMBL/GenBank/DDBJ whole genome shotgun (WGS) entry which is preliminary data.</text>
</comment>
<dbReference type="Proteomes" id="UP000655588">
    <property type="component" value="Unassembled WGS sequence"/>
</dbReference>
<gene>
    <name evidence="1" type="ORF">E2986_11164</name>
</gene>
<dbReference type="EMBL" id="WNWW01000888">
    <property type="protein sequence ID" value="KAF3421087.1"/>
    <property type="molecule type" value="Genomic_DNA"/>
</dbReference>
<organism evidence="1 2">
    <name type="scientific">Frieseomelitta varia</name>
    <dbReference type="NCBI Taxonomy" id="561572"/>
    <lineage>
        <taxon>Eukaryota</taxon>
        <taxon>Metazoa</taxon>
        <taxon>Ecdysozoa</taxon>
        <taxon>Arthropoda</taxon>
        <taxon>Hexapoda</taxon>
        <taxon>Insecta</taxon>
        <taxon>Pterygota</taxon>
        <taxon>Neoptera</taxon>
        <taxon>Endopterygota</taxon>
        <taxon>Hymenoptera</taxon>
        <taxon>Apocrita</taxon>
        <taxon>Aculeata</taxon>
        <taxon>Apoidea</taxon>
        <taxon>Anthophila</taxon>
        <taxon>Apidae</taxon>
        <taxon>Frieseomelitta</taxon>
    </lineage>
</organism>
<accession>A0A833RZV4</accession>
<dbReference type="AlphaFoldDB" id="A0A833RZV4"/>
<evidence type="ECO:0000313" key="1">
    <source>
        <dbReference type="EMBL" id="KAF3421087.1"/>
    </source>
</evidence>
<reference evidence="1" key="1">
    <citation type="submission" date="2019-11" db="EMBL/GenBank/DDBJ databases">
        <title>The nuclear and mitochondrial genomes of Frieseomelitta varia - a highly eusocial stingless bee (Meliponini) with a permanently sterile worker caste.</title>
        <authorList>
            <person name="Freitas F.C.P."/>
            <person name="Lourenco A.P."/>
            <person name="Nunes F.M.F."/>
            <person name="Paschoal A.R."/>
            <person name="Abreu F.C.P."/>
            <person name="Barbin F.O."/>
            <person name="Bataglia L."/>
            <person name="Cardoso-Junior C.A.M."/>
            <person name="Cervoni M.S."/>
            <person name="Silva S.R."/>
            <person name="Dalarmi F."/>
            <person name="Del Lama M.A."/>
            <person name="Depintor T.S."/>
            <person name="Ferreira K.M."/>
            <person name="Goria P.S."/>
            <person name="Jaskot M.C."/>
            <person name="Lago D.C."/>
            <person name="Luna-Lucena D."/>
            <person name="Moda L.M."/>
            <person name="Nascimento L."/>
            <person name="Pedrino M."/>
            <person name="Rabico F.O."/>
            <person name="Sanches F.C."/>
            <person name="Santos D.E."/>
            <person name="Santos C.G."/>
            <person name="Vieira J."/>
            <person name="Lopes T.F."/>
            <person name="Barchuk A.R."/>
            <person name="Hartfelder K."/>
            <person name="Simoes Z.L.P."/>
            <person name="Bitondi M.M.G."/>
            <person name="Pinheiro D.G."/>
        </authorList>
    </citation>
    <scope>NUCLEOTIDE SEQUENCE</scope>
    <source>
        <strain evidence="1">USP_RPSP 00005682</strain>
        <tissue evidence="1">Whole individual</tissue>
    </source>
</reference>
<protein>
    <submittedName>
        <fullName evidence="1">Uncharacterized protein</fullName>
    </submittedName>
</protein>
<sequence>MKRNGRADNLSMLGEPARTSVVVWDRASDAWSLGHCIRDDDGVTTLYQSNPMESPLSLKNFDVRSFHALEFSSPKRVKIDTNCHSRVAVLQFVRDARFALECDAASSTFRLQMENREDTLDFINVKL</sequence>